<protein>
    <submittedName>
        <fullName evidence="3">FlgD Ig-like domain-containing protein</fullName>
    </submittedName>
</protein>
<dbReference type="Pfam" id="PF13860">
    <property type="entry name" value="FlgD_ig"/>
    <property type="match status" value="1"/>
</dbReference>
<dbReference type="EMBL" id="FORI01000009">
    <property type="protein sequence ID" value="SFI97280.1"/>
    <property type="molecule type" value="Genomic_DNA"/>
</dbReference>
<name>A0A1I3MKJ5_9SPIR</name>
<feature type="signal peptide" evidence="1">
    <location>
        <begin position="1"/>
        <end position="32"/>
    </location>
</feature>
<feature type="domain" description="FlgD/Vpr Ig-like" evidence="2">
    <location>
        <begin position="3103"/>
        <end position="3166"/>
    </location>
</feature>
<dbReference type="InterPro" id="IPR025965">
    <property type="entry name" value="FlgD/Vpr_Ig-like"/>
</dbReference>
<evidence type="ECO:0000313" key="4">
    <source>
        <dbReference type="Proteomes" id="UP000182737"/>
    </source>
</evidence>
<dbReference type="InterPro" id="IPR006626">
    <property type="entry name" value="PbH1"/>
</dbReference>
<feature type="chain" id="PRO_5010384796" evidence="1">
    <location>
        <begin position="33"/>
        <end position="3179"/>
    </location>
</feature>
<evidence type="ECO:0000256" key="1">
    <source>
        <dbReference type="SAM" id="SignalP"/>
    </source>
</evidence>
<dbReference type="OrthoDB" id="368286at2"/>
<evidence type="ECO:0000313" key="3">
    <source>
        <dbReference type="EMBL" id="SFI97280.1"/>
    </source>
</evidence>
<dbReference type="SMART" id="SM00710">
    <property type="entry name" value="PbH1"/>
    <property type="match status" value="6"/>
</dbReference>
<evidence type="ECO:0000259" key="2">
    <source>
        <dbReference type="Pfam" id="PF13860"/>
    </source>
</evidence>
<reference evidence="4" key="1">
    <citation type="submission" date="2016-10" db="EMBL/GenBank/DDBJ databases">
        <authorList>
            <person name="Varghese N."/>
            <person name="Submissions S."/>
        </authorList>
    </citation>
    <scope>NUCLEOTIDE SEQUENCE [LARGE SCALE GENOMIC DNA]</scope>
    <source>
        <strain evidence="4">XBD1002</strain>
    </source>
</reference>
<sequence length="3179" mass="337451">MYNCLQKIKAHFSPKLLAVLTFFMMICVSAQAATYHWIGVINSDWHNPQNWNSPDGFPDIPGQSDDIIIDESISFLPGIEEADDITIKSLTFENSTQTIVIKGKLTVTENFTLSNIDYRSTGTLKTEGTLTVDTPFSNTELSLECENLVASATVECDSIIVSGTSTGAENIIANTQELSDSLIFSGSEDQTYDADGKTFTSIIVNKDGGKLTINGTCNITSFELQKGSETEFGGFPTIGTYSDTTAGGDITFSKGMNIQAGTETEFKTNGTITFGASESTSTTVSGKVIFNGTNQTLITEGTVYTEIVVAENTTLILRSNLTTTGDQIYTGTLEISSNSSSLNSLGVIKFNNNVTGTGSLTVSSAATLADGKTVSPSVVIAETTGAITCSGAAIFGSTLENNGTINVTSSLAADSFSGSGIINLTGETTFLTTTNTSTTTNTVVLTSTNATIKGNFEFAAFDASDASMSGKIISLDADVTTKIKAENLSLKGSDGSLLNLTGTGTFDATTLDVQYLSIGSDVKLDTYTGNLSDKNCEPSAGLTQPDWLSVIHNGWKIKDLSSFIYTWVGTSEDWGTETNWDTGFIPSTNSRIIIPVVADSKKYPVLSDSDCHGGTLSIASGASITLGANNLVLSGTDETGANPANPVLANAGTIIYTGTGRITNNAATPSPINDTAQGTIEYAGTTGGTVTDFGTADYNNLIISGTNWQIDGECTVQNSFSITDGGTCNISNDTSITAESITITDGGSCSVSAETTLKAKNFAFNGSSTNKNLTSSANVNMIFIPATANADVNIPSGIDSSFTFESTGTLHLENDSSGKLVFSDSDTFNVFEYKLNFHSPVILKQDIKVQNSVTAAESITAGDTSGTSALIFQGSGEIEFNPTTDKTYQNITINDTGCSLTVNNNGYTITNCTITNATATTFDGTPTITNLSDATTAGNITFNNGANITNAVSLETTGNTTVKGNISAASFSAKNLVAGDTATIDTSTGTQTYTTINGTNESEELTLKGSSITLNGNVGENIKLAKLIIDGTTSIDANCSITADEFDFSGNISGTDKNLTITTANLKSTIAVAGTAEISLNQLTLSQATIIGTKNASTLSLNIPKILGTSTLTFDENATQITLKDGIEVNPNIINKRNVICNGAATFNGTFTNTSGSLTGDQTTGKTLTFVKKYSGTSATLIAAKSTSETNGITIFQDEVDLSDTTFTASAGTVILSGATTPASQLLTTKNDGNTQFYNLTINGNVTFATSNKIGTLTATGLGGKKITFTAGTSQIVTSMTLKGTDEDNKLWLTSTGNWNISCTNEPELKFLRVDNSTNNSANTNFVAFKSTDAGNNSNWFFPDMKYIWLGTTSKDWNTTTNWKDEVIPTKGATIEIPVSTADNYPNLSSLTEDLDLNTSLTTPSGTVPYNATITVFPGAEFDLSNRKITVGEIINNGLIKLNGNSADQISGTTTKGTEAGATPTIEYTGTGTETHFVWDDDNDTSNGRQYTNLILNRAGAEVTENLEVSNELTISATTSIATGNSISAKGDVTSTANISGIGKLIFTGTQVQEFNAGGKSYSNIEKIGNSSLTINEGFNTITTFTNPSGSGNIIFNVCGTITNDVTFATTGNISITGTPTAMSFGGAFTHTNGSTTITGTVNAASVSLAAASLKGLISTSGTQTYSGAVTLTDDLELKNTALATGTAINFSTEASTITGDHTLTINIPATTDASFNGIIGNTTLHPSISILSARNTTFEKSVICDTLNVTSGTKTQFNNSATITTLTDISTSGEFHFNAGGSIAAFDGQTFNTSSLVSFGNDSTDSFIIGSATGDKKSLTHTAGNTKITGTLTAADISLDTTELTGTIIGTDVSLGTTTGGPMTIKNSGLFKLNDTKTLTFTTSFTQNGTGNSILGGSFGSDAGTGNASFETNVQLNSTSAANFGDSDDIISITKNLIITCGAGITIKGETSVSGNLVMYNGAVTADANINVTKDILILGNAYSETDSTTGITDEYSYTANRTALGWSTANYTATALPDGSALPATTAYSATLSVSTGKTISAGKNFYANGTNLSRATGSDKWHLRIPDLTDPSNGYAEAYFTKITDCKVICNDGTEDGSKAKLITLDDTNSASEKSTNSNVDFDEFKIINAYTVRDNTIYVEFNRPIRYQPLAYGNTGPLHYSDRSFTGIFSDPDCTTPIPQNLTTEHFFIKADGAWNTDASGSDAGTNGSSDRNGIHHDTKPYLDFPRALTGNNFILTDIWGKRLNNYSPRANGSAYTTVADKTGPVLWTVRTGQELHDTYDTATGEASQHSYDSHNFLEFRYSEPVDIGSGAETIAAYNPPTDPSHTPNLVENIQVTDTLGAITGNITSAASTLTFAGLAKITAPEGSTLRLYTGSNGAANKYVNALYRPDEYSIRLSIAGWTDGTVTDYTGNVYKKWPGYIEAASQFTGAKAKALASTNTLVTDQIGNNQIEYAEGSRIEPTVRSDSLDESGVNTVALLPTSPDLYSKWDISSPVFTPLRHSKETAWGRDTMSEAIGNTDGTGSTLDRIDFHFFDNTPSYTTSGADADLAEWFTEIGWCTPGSEASKANLYDNTYTYCADIVGGARQFDSDPTRRTTGGIRFSTKAGISTAFRYSTNSNNTSPSTNFLTGIANIHTTIVSQLFTGSSTPMRPANDPDGLYLGLGLTDTNLSVETTFSFSYNDSLGYLTDLAGNRLRDKVSKTIDRTPPSFDIILSPIDSKAIYIFFVKQIVTQSSKIKFQDDAGQDKYQIDPNFPEFNYLMPRCFRIISIDDNGNAVVSSENQINTAVPAEVVSEFSNDSFTCIKLTTTKDINIENLKKLYIQLIMPAEYPQTGTDPLTNNTGSRVTLIQDPLGNYMSMYSAHALSDFAINYVNPLYAYSSDMLDDGVSVMNGLYEEGSWAVHDWNRDQKNYGTLPANHPISIIADTKGDEKIRLYLSPAPDADTVSHQINQDFKIDFRIWFPNLTDGLFRAFAAANNSNYIYTDGSLVDQSSENSIFNISKENVSAWASGSQVSFMFGLMKDNNTPVRIYNNPYYDVATDKFNLSLSIPVPLYCLRMTDTSDVNTLDLWSFKIKSITNQRGGVTILNNVIDAGKGEKTVIKVDVAEEGRLNVMIMTLDGNIITYLNRGNTKPGEYYYTWDGKNNNGAQVARGMYFVRVVGSGIDETRKVMVVK</sequence>
<keyword evidence="1" id="KW-0732">Signal</keyword>
<dbReference type="Gene3D" id="2.60.40.4070">
    <property type="match status" value="1"/>
</dbReference>
<accession>A0A1I3MKJ5</accession>
<gene>
    <name evidence="3" type="ORF">SAMN04487775_10987</name>
</gene>
<dbReference type="RefSeq" id="WP_074933014.1">
    <property type="nucleotide sequence ID" value="NZ_FORI01000009.1"/>
</dbReference>
<dbReference type="Proteomes" id="UP000182737">
    <property type="component" value="Unassembled WGS sequence"/>
</dbReference>
<keyword evidence="4" id="KW-1185">Reference proteome</keyword>
<organism evidence="3 4">
    <name type="scientific">Treponema bryantii</name>
    <dbReference type="NCBI Taxonomy" id="163"/>
    <lineage>
        <taxon>Bacteria</taxon>
        <taxon>Pseudomonadati</taxon>
        <taxon>Spirochaetota</taxon>
        <taxon>Spirochaetia</taxon>
        <taxon>Spirochaetales</taxon>
        <taxon>Treponemataceae</taxon>
        <taxon>Treponema</taxon>
    </lineage>
</organism>
<proteinExistence type="predicted"/>